<dbReference type="Proteomes" id="UP000515908">
    <property type="component" value="Chromosome 02"/>
</dbReference>
<name>A0A7G2C6R1_9TRYP</name>
<accession>A0A7G2C6R1</accession>
<sequence length="120" mass="13742">MSYSDIYDQLINEYDKTGSATNNNSRSNNSFTEAPAEDTNSGTYDYSYVLDPMELETVEVKTTGYETKKNESNGNTPNAVNRRQEEEEEKPRHRKDDDLPTVTFSSSTDLSRDMMNELPY</sequence>
<feature type="region of interest" description="Disordered" evidence="1">
    <location>
        <begin position="62"/>
        <end position="120"/>
    </location>
</feature>
<evidence type="ECO:0000256" key="1">
    <source>
        <dbReference type="SAM" id="MobiDB-lite"/>
    </source>
</evidence>
<proteinExistence type="predicted"/>
<dbReference type="AlphaFoldDB" id="A0A7G2C6R1"/>
<feature type="compositionally biased region" description="Basic and acidic residues" evidence="1">
    <location>
        <begin position="110"/>
        <end position="120"/>
    </location>
</feature>
<evidence type="ECO:0000313" key="2">
    <source>
        <dbReference type="EMBL" id="CAD2213652.1"/>
    </source>
</evidence>
<feature type="compositionally biased region" description="Basic and acidic residues" evidence="1">
    <location>
        <begin position="82"/>
        <end position="98"/>
    </location>
</feature>
<evidence type="ECO:0000313" key="3">
    <source>
        <dbReference type="Proteomes" id="UP000515908"/>
    </source>
</evidence>
<reference evidence="2 3" key="1">
    <citation type="submission" date="2020-08" db="EMBL/GenBank/DDBJ databases">
        <authorList>
            <person name="Newling K."/>
            <person name="Davey J."/>
            <person name="Forrester S."/>
        </authorList>
    </citation>
    <scope>NUCLEOTIDE SEQUENCE [LARGE SCALE GENOMIC DNA]</scope>
    <source>
        <strain evidence="3">Crithidia deanei Carvalho (ATCC PRA-265)</strain>
    </source>
</reference>
<dbReference type="EMBL" id="LR877146">
    <property type="protein sequence ID" value="CAD2213652.1"/>
    <property type="molecule type" value="Genomic_DNA"/>
</dbReference>
<organism evidence="2 3">
    <name type="scientific">Angomonas deanei</name>
    <dbReference type="NCBI Taxonomy" id="59799"/>
    <lineage>
        <taxon>Eukaryota</taxon>
        <taxon>Discoba</taxon>
        <taxon>Euglenozoa</taxon>
        <taxon>Kinetoplastea</taxon>
        <taxon>Metakinetoplastina</taxon>
        <taxon>Trypanosomatida</taxon>
        <taxon>Trypanosomatidae</taxon>
        <taxon>Strigomonadinae</taxon>
        <taxon>Angomonas</taxon>
    </lineage>
</organism>
<dbReference type="VEuPathDB" id="TriTrypDB:ADEAN_000109500"/>
<gene>
    <name evidence="2" type="ORF">ADEAN_000109500</name>
</gene>
<keyword evidence="3" id="KW-1185">Reference proteome</keyword>
<protein>
    <submittedName>
        <fullName evidence="2">Uncharacterized protein</fullName>
    </submittedName>
</protein>
<feature type="region of interest" description="Disordered" evidence="1">
    <location>
        <begin position="16"/>
        <end position="45"/>
    </location>
</feature>
<feature type="compositionally biased region" description="Polar residues" evidence="1">
    <location>
        <begin position="72"/>
        <end position="81"/>
    </location>
</feature>